<comment type="caution">
    <text evidence="1">The sequence shown here is derived from an EMBL/GenBank/DDBJ whole genome shotgun (WGS) entry which is preliminary data.</text>
</comment>
<proteinExistence type="predicted"/>
<evidence type="ECO:0000313" key="2">
    <source>
        <dbReference type="Proteomes" id="UP000838756"/>
    </source>
</evidence>
<name>A0A8S4QXT1_9NEOP</name>
<protein>
    <submittedName>
        <fullName evidence="1">Jg26043 protein</fullName>
    </submittedName>
</protein>
<dbReference type="Proteomes" id="UP000838756">
    <property type="component" value="Unassembled WGS sequence"/>
</dbReference>
<dbReference type="AlphaFoldDB" id="A0A8S4QXT1"/>
<gene>
    <name evidence="1" type="primary">jg26043</name>
    <name evidence="1" type="ORF">PAEG_LOCUS7375</name>
</gene>
<keyword evidence="2" id="KW-1185">Reference proteome</keyword>
<reference evidence="1" key="1">
    <citation type="submission" date="2022-03" db="EMBL/GenBank/DDBJ databases">
        <authorList>
            <person name="Lindestad O."/>
        </authorList>
    </citation>
    <scope>NUCLEOTIDE SEQUENCE</scope>
</reference>
<sequence length="96" mass="10715">MEILENRLLHLIPLQLCAPQFLPTGARFVNASRRARLALHDEVHEVLVVDVALRVLLPLQQLLHLRARRLYWGDGGGGGGEEAGCFLEYGTMLCLI</sequence>
<organism evidence="1 2">
    <name type="scientific">Pararge aegeria aegeria</name>
    <dbReference type="NCBI Taxonomy" id="348720"/>
    <lineage>
        <taxon>Eukaryota</taxon>
        <taxon>Metazoa</taxon>
        <taxon>Ecdysozoa</taxon>
        <taxon>Arthropoda</taxon>
        <taxon>Hexapoda</taxon>
        <taxon>Insecta</taxon>
        <taxon>Pterygota</taxon>
        <taxon>Neoptera</taxon>
        <taxon>Endopterygota</taxon>
        <taxon>Lepidoptera</taxon>
        <taxon>Glossata</taxon>
        <taxon>Ditrysia</taxon>
        <taxon>Papilionoidea</taxon>
        <taxon>Nymphalidae</taxon>
        <taxon>Satyrinae</taxon>
        <taxon>Satyrini</taxon>
        <taxon>Parargina</taxon>
        <taxon>Pararge</taxon>
    </lineage>
</organism>
<evidence type="ECO:0000313" key="1">
    <source>
        <dbReference type="EMBL" id="CAH2226680.1"/>
    </source>
</evidence>
<dbReference type="EMBL" id="CAKXAJ010021814">
    <property type="protein sequence ID" value="CAH2226680.1"/>
    <property type="molecule type" value="Genomic_DNA"/>
</dbReference>
<accession>A0A8S4QXT1</accession>